<dbReference type="Proteomes" id="UP000591131">
    <property type="component" value="Unassembled WGS sequence"/>
</dbReference>
<comment type="caution">
    <text evidence="2">The sequence shown here is derived from an EMBL/GenBank/DDBJ whole genome shotgun (WGS) entry which is preliminary data.</text>
</comment>
<dbReference type="AlphaFoldDB" id="A0A7J6M7U1"/>
<name>A0A7J6M7U1_PERCH</name>
<protein>
    <submittedName>
        <fullName evidence="2">Uncharacterized protein</fullName>
    </submittedName>
</protein>
<proteinExistence type="predicted"/>
<reference evidence="2 3" key="1">
    <citation type="submission" date="2020-04" db="EMBL/GenBank/DDBJ databases">
        <title>Perkinsus chesapeaki whole genome sequence.</title>
        <authorList>
            <person name="Bogema D.R."/>
        </authorList>
    </citation>
    <scope>NUCLEOTIDE SEQUENCE [LARGE SCALE GENOMIC DNA]</scope>
    <source>
        <strain evidence="2">ATCC PRA-425</strain>
    </source>
</reference>
<accession>A0A7J6M7U1</accession>
<evidence type="ECO:0000256" key="1">
    <source>
        <dbReference type="SAM" id="MobiDB-lite"/>
    </source>
</evidence>
<feature type="region of interest" description="Disordered" evidence="1">
    <location>
        <begin position="71"/>
        <end position="103"/>
    </location>
</feature>
<keyword evidence="3" id="KW-1185">Reference proteome</keyword>
<gene>
    <name evidence="2" type="ORF">FOL47_003564</name>
</gene>
<organism evidence="2 3">
    <name type="scientific">Perkinsus chesapeaki</name>
    <name type="common">Clam parasite</name>
    <name type="synonym">Perkinsus andrewsi</name>
    <dbReference type="NCBI Taxonomy" id="330153"/>
    <lineage>
        <taxon>Eukaryota</taxon>
        <taxon>Sar</taxon>
        <taxon>Alveolata</taxon>
        <taxon>Perkinsozoa</taxon>
        <taxon>Perkinsea</taxon>
        <taxon>Perkinsida</taxon>
        <taxon>Perkinsidae</taxon>
        <taxon>Perkinsus</taxon>
    </lineage>
</organism>
<evidence type="ECO:0000313" key="3">
    <source>
        <dbReference type="Proteomes" id="UP000591131"/>
    </source>
</evidence>
<dbReference type="EMBL" id="JAAPAO010000210">
    <property type="protein sequence ID" value="KAF4667486.1"/>
    <property type="molecule type" value="Genomic_DNA"/>
</dbReference>
<evidence type="ECO:0000313" key="2">
    <source>
        <dbReference type="EMBL" id="KAF4667486.1"/>
    </source>
</evidence>
<sequence length="103" mass="11546">MPESAYELVRFGVSNGDETSLHMFEPQVIFFFILKCVSRVTQVETQKLTESVKQSYLLLQVTTLVDKRRTDGTRSSLHMRTKDNFVRAGSGEAASLSGPDDSQ</sequence>